<dbReference type="Gene3D" id="3.90.226.10">
    <property type="entry name" value="2-enoyl-CoA Hydratase, Chain A, domain 1"/>
    <property type="match status" value="1"/>
</dbReference>
<dbReference type="InterPro" id="IPR001753">
    <property type="entry name" value="Enoyl-CoA_hydra/iso"/>
</dbReference>
<dbReference type="AlphaFoldDB" id="A0A517NPM9"/>
<dbReference type="Gene3D" id="1.10.12.10">
    <property type="entry name" value="Lyase 2-enoyl-coa Hydratase, Chain A, domain 2"/>
    <property type="match status" value="1"/>
</dbReference>
<organism evidence="3 4">
    <name type="scientific">Stieleria marina</name>
    <dbReference type="NCBI Taxonomy" id="1930275"/>
    <lineage>
        <taxon>Bacteria</taxon>
        <taxon>Pseudomonadati</taxon>
        <taxon>Planctomycetota</taxon>
        <taxon>Planctomycetia</taxon>
        <taxon>Pirellulales</taxon>
        <taxon>Pirellulaceae</taxon>
        <taxon>Stieleria</taxon>
    </lineage>
</organism>
<dbReference type="PANTHER" id="PTHR43459">
    <property type="entry name" value="ENOYL-COA HYDRATASE"/>
    <property type="match status" value="1"/>
</dbReference>
<evidence type="ECO:0000256" key="1">
    <source>
        <dbReference type="ARBA" id="ARBA00005254"/>
    </source>
</evidence>
<dbReference type="PANTHER" id="PTHR43459:SF1">
    <property type="entry name" value="EG:BACN32G11.4 PROTEIN"/>
    <property type="match status" value="1"/>
</dbReference>
<sequence length="283" mass="30328">MMRAALLQSFIRESSPQAIPTSMQHVRVKVHAGVATITMDRPDSRNALDINLITDLQTAFSDVHQEKRVKAIVFVGSGNDFCSGIDLKVLAEIAALPQHESLEQWFALWREFTELLEQILRCPKVVVAAIDGTACGAGLALALASDMMVLSQRAKLSANAVNLGLVGGATTTLLEFRLGGAIASRLALSGDEIDADRTFAMGVCDTPVPVDQIWVAANELATRCTEAPLEAIQANKRLLNEGVGERLFSQLSAAAADSATACTTESATEGIRAFLENRPPQWP</sequence>
<comment type="similarity">
    <text evidence="1 2">Belongs to the enoyl-CoA hydratase/isomerase family.</text>
</comment>
<dbReference type="GO" id="GO:0004300">
    <property type="term" value="F:enoyl-CoA hydratase activity"/>
    <property type="evidence" value="ECO:0007669"/>
    <property type="project" value="UniProtKB-EC"/>
</dbReference>
<dbReference type="InterPro" id="IPR014748">
    <property type="entry name" value="Enoyl-CoA_hydra_C"/>
</dbReference>
<keyword evidence="3" id="KW-0456">Lyase</keyword>
<reference evidence="3 4" key="1">
    <citation type="submission" date="2019-02" db="EMBL/GenBank/DDBJ databases">
        <title>Deep-cultivation of Planctomycetes and their phenomic and genomic characterization uncovers novel biology.</title>
        <authorList>
            <person name="Wiegand S."/>
            <person name="Jogler M."/>
            <person name="Boedeker C."/>
            <person name="Pinto D."/>
            <person name="Vollmers J."/>
            <person name="Rivas-Marin E."/>
            <person name="Kohn T."/>
            <person name="Peeters S.H."/>
            <person name="Heuer A."/>
            <person name="Rast P."/>
            <person name="Oberbeckmann S."/>
            <person name="Bunk B."/>
            <person name="Jeske O."/>
            <person name="Meyerdierks A."/>
            <person name="Storesund J.E."/>
            <person name="Kallscheuer N."/>
            <person name="Luecker S."/>
            <person name="Lage O.M."/>
            <person name="Pohl T."/>
            <person name="Merkel B.J."/>
            <person name="Hornburger P."/>
            <person name="Mueller R.-W."/>
            <person name="Bruemmer F."/>
            <person name="Labrenz M."/>
            <person name="Spormann A.M."/>
            <person name="Op den Camp H."/>
            <person name="Overmann J."/>
            <person name="Amann R."/>
            <person name="Jetten M.S.M."/>
            <person name="Mascher T."/>
            <person name="Medema M.H."/>
            <person name="Devos D.P."/>
            <person name="Kaster A.-K."/>
            <person name="Ovreas L."/>
            <person name="Rohde M."/>
            <person name="Galperin M.Y."/>
            <person name="Jogler C."/>
        </authorList>
    </citation>
    <scope>NUCLEOTIDE SEQUENCE [LARGE SCALE GENOMIC DNA]</scope>
    <source>
        <strain evidence="3 4">K23_9</strain>
    </source>
</reference>
<proteinExistence type="inferred from homology"/>
<gene>
    <name evidence="3" type="primary">echA8</name>
    <name evidence="3" type="ORF">K239x_10250</name>
</gene>
<evidence type="ECO:0000256" key="2">
    <source>
        <dbReference type="RuleBase" id="RU003707"/>
    </source>
</evidence>
<evidence type="ECO:0000313" key="3">
    <source>
        <dbReference type="EMBL" id="QDT09082.1"/>
    </source>
</evidence>
<dbReference type="Pfam" id="PF00378">
    <property type="entry name" value="ECH_1"/>
    <property type="match status" value="1"/>
</dbReference>
<dbReference type="Proteomes" id="UP000319817">
    <property type="component" value="Chromosome"/>
</dbReference>
<protein>
    <submittedName>
        <fullName evidence="3">Putative enoyl-CoA hydratase echA8</fullName>
        <ecNumber evidence="3">4.2.1.17</ecNumber>
    </submittedName>
</protein>
<keyword evidence="4" id="KW-1185">Reference proteome</keyword>
<dbReference type="CDD" id="cd06558">
    <property type="entry name" value="crotonase-like"/>
    <property type="match status" value="1"/>
</dbReference>
<dbReference type="InterPro" id="IPR018376">
    <property type="entry name" value="Enoyl-CoA_hyd/isom_CS"/>
</dbReference>
<dbReference type="EMBL" id="CP036526">
    <property type="protein sequence ID" value="QDT09082.1"/>
    <property type="molecule type" value="Genomic_DNA"/>
</dbReference>
<dbReference type="PROSITE" id="PS00166">
    <property type="entry name" value="ENOYL_COA_HYDRATASE"/>
    <property type="match status" value="1"/>
</dbReference>
<dbReference type="SUPFAM" id="SSF52096">
    <property type="entry name" value="ClpP/crotonase"/>
    <property type="match status" value="1"/>
</dbReference>
<name>A0A517NPM9_9BACT</name>
<dbReference type="InterPro" id="IPR029045">
    <property type="entry name" value="ClpP/crotonase-like_dom_sf"/>
</dbReference>
<evidence type="ECO:0000313" key="4">
    <source>
        <dbReference type="Proteomes" id="UP000319817"/>
    </source>
</evidence>
<dbReference type="EC" id="4.2.1.17" evidence="3"/>
<accession>A0A517NPM9</accession>